<evidence type="ECO:0008006" key="16">
    <source>
        <dbReference type="Google" id="ProtNLM"/>
    </source>
</evidence>
<dbReference type="Gene3D" id="1.10.287.770">
    <property type="entry name" value="YojJ-like"/>
    <property type="match status" value="1"/>
</dbReference>
<evidence type="ECO:0000256" key="3">
    <source>
        <dbReference type="ARBA" id="ARBA00022448"/>
    </source>
</evidence>
<feature type="transmembrane region" description="Helical" evidence="13">
    <location>
        <begin position="443"/>
        <end position="470"/>
    </location>
</feature>
<comment type="similarity">
    <text evidence="2 12">Belongs to the amiloride-sensitive sodium channel (TC 1.A.6) family.</text>
</comment>
<dbReference type="Gene3D" id="2.60.470.10">
    <property type="entry name" value="Acid-sensing ion channels like domains"/>
    <property type="match status" value="1"/>
</dbReference>
<evidence type="ECO:0000256" key="9">
    <source>
        <dbReference type="ARBA" id="ARBA00023136"/>
    </source>
</evidence>
<keyword evidence="15" id="KW-1185">Reference proteome</keyword>
<evidence type="ECO:0000256" key="5">
    <source>
        <dbReference type="ARBA" id="ARBA00022692"/>
    </source>
</evidence>
<reference evidence="14 15" key="1">
    <citation type="submission" date="2024-03" db="EMBL/GenBank/DDBJ databases">
        <title>The genome assembly and annotation of the cricket Gryllus longicercus Weissman &amp; Gray.</title>
        <authorList>
            <person name="Szrajer S."/>
            <person name="Gray D."/>
            <person name="Ylla G."/>
        </authorList>
    </citation>
    <scope>NUCLEOTIDE SEQUENCE [LARGE SCALE GENOMIC DNA]</scope>
    <source>
        <strain evidence="14">DAG 2021-001</strain>
        <tissue evidence="14">Whole body minus gut</tissue>
    </source>
</reference>
<dbReference type="GO" id="GO:0005886">
    <property type="term" value="C:plasma membrane"/>
    <property type="evidence" value="ECO:0007669"/>
    <property type="project" value="TreeGrafter"/>
</dbReference>
<dbReference type="AlphaFoldDB" id="A0AAN9WGB1"/>
<evidence type="ECO:0000256" key="4">
    <source>
        <dbReference type="ARBA" id="ARBA00022461"/>
    </source>
</evidence>
<sequence>MCRVLWTIGITVALTACVWLMYKTANRWVESPVIIAMDETQRAVWQIPFPAVTVCPQAKINGFLNLTDFINKFNEGLLTKDQKELLAQVQTPCKIPLIIDNNNEINESNPTTAIEDHALDLQEVVKAAYLQSQDAMFEPILTEEGLCYSFNMMPAAEFFREGTFHAAREKYLKYNISKVQWDPTRGYDDGIDEKAYPLRALGAGKEPGFQVHLHTKTKFLHSVCNFMGQGYQVLLHSPIEFPQLGKQSIYVPLDSVVQISLTPSEIRTNEQLRRSYTTSQRQCYFPDEKYLMYFKHYTQSNCELECLSNLTWTGCGCVEFYMPRKPDTPVCGMNKKLCVKGKAAFLNEITAGVWKRENPEKKSGNKADHPCGCLPSCMEIQYHNDKSRTELDLELMNRYLKQERPSSTEEDNDSRNRSIIFIYFKHSHYIPIRRIEVFGTTDLLASLGGVMGLCMGISLLSVIEFFYWMLVRPWCQQIKQKDPLLRSIKKNSRTQNADAAVQYSRYMEDDAAKSQR</sequence>
<dbReference type="EMBL" id="JAZDUA010000002">
    <property type="protein sequence ID" value="KAK7874517.1"/>
    <property type="molecule type" value="Genomic_DNA"/>
</dbReference>
<name>A0AAN9WGB1_9ORTH</name>
<keyword evidence="6 13" id="KW-1133">Transmembrane helix</keyword>
<evidence type="ECO:0000313" key="14">
    <source>
        <dbReference type="EMBL" id="KAK7874517.1"/>
    </source>
</evidence>
<comment type="subcellular location">
    <subcellularLocation>
        <location evidence="1">Membrane</location>
        <topology evidence="1">Multi-pass membrane protein</topology>
    </subcellularLocation>
</comment>
<keyword evidence="8 12" id="KW-0406">Ion transport</keyword>
<keyword evidence="10 12" id="KW-0739">Sodium transport</keyword>
<feature type="transmembrane region" description="Helical" evidence="13">
    <location>
        <begin position="6"/>
        <end position="22"/>
    </location>
</feature>
<keyword evidence="7" id="KW-0915">Sodium</keyword>
<dbReference type="PRINTS" id="PR01078">
    <property type="entry name" value="AMINACHANNEL"/>
</dbReference>
<evidence type="ECO:0000256" key="6">
    <source>
        <dbReference type="ARBA" id="ARBA00022989"/>
    </source>
</evidence>
<evidence type="ECO:0000256" key="1">
    <source>
        <dbReference type="ARBA" id="ARBA00004141"/>
    </source>
</evidence>
<organism evidence="14 15">
    <name type="scientific">Gryllus longicercus</name>
    <dbReference type="NCBI Taxonomy" id="2509291"/>
    <lineage>
        <taxon>Eukaryota</taxon>
        <taxon>Metazoa</taxon>
        <taxon>Ecdysozoa</taxon>
        <taxon>Arthropoda</taxon>
        <taxon>Hexapoda</taxon>
        <taxon>Insecta</taxon>
        <taxon>Pterygota</taxon>
        <taxon>Neoptera</taxon>
        <taxon>Polyneoptera</taxon>
        <taxon>Orthoptera</taxon>
        <taxon>Ensifera</taxon>
        <taxon>Gryllidea</taxon>
        <taxon>Grylloidea</taxon>
        <taxon>Gryllidae</taxon>
        <taxon>Gryllinae</taxon>
        <taxon>Gryllus</taxon>
    </lineage>
</organism>
<evidence type="ECO:0000256" key="13">
    <source>
        <dbReference type="SAM" id="Phobius"/>
    </source>
</evidence>
<evidence type="ECO:0000313" key="15">
    <source>
        <dbReference type="Proteomes" id="UP001378592"/>
    </source>
</evidence>
<evidence type="ECO:0000256" key="11">
    <source>
        <dbReference type="ARBA" id="ARBA00023303"/>
    </source>
</evidence>
<keyword evidence="9 13" id="KW-0472">Membrane</keyword>
<keyword evidence="5 12" id="KW-0812">Transmembrane</keyword>
<comment type="caution">
    <text evidence="14">The sequence shown here is derived from an EMBL/GenBank/DDBJ whole genome shotgun (WGS) entry which is preliminary data.</text>
</comment>
<keyword evidence="11 12" id="KW-0407">Ion channel</keyword>
<dbReference type="PROSITE" id="PS51257">
    <property type="entry name" value="PROKAR_LIPOPROTEIN"/>
    <property type="match status" value="1"/>
</dbReference>
<evidence type="ECO:0000256" key="7">
    <source>
        <dbReference type="ARBA" id="ARBA00023053"/>
    </source>
</evidence>
<dbReference type="Pfam" id="PF00858">
    <property type="entry name" value="ASC"/>
    <property type="match status" value="1"/>
</dbReference>
<keyword evidence="3 12" id="KW-0813">Transport</keyword>
<dbReference type="InterPro" id="IPR001873">
    <property type="entry name" value="ENaC"/>
</dbReference>
<dbReference type="Proteomes" id="UP001378592">
    <property type="component" value="Unassembled WGS sequence"/>
</dbReference>
<dbReference type="PANTHER" id="PTHR11690:SF288">
    <property type="entry name" value="AMILORIDE-SENSITIVE NA+ CHANNEL-RELATED"/>
    <property type="match status" value="1"/>
</dbReference>
<accession>A0AAN9WGB1</accession>
<evidence type="ECO:0000256" key="10">
    <source>
        <dbReference type="ARBA" id="ARBA00023201"/>
    </source>
</evidence>
<evidence type="ECO:0000256" key="12">
    <source>
        <dbReference type="RuleBase" id="RU000679"/>
    </source>
</evidence>
<gene>
    <name evidence="14" type="ORF">R5R35_001598</name>
</gene>
<dbReference type="PANTHER" id="PTHR11690">
    <property type="entry name" value="AMILORIDE-SENSITIVE SODIUM CHANNEL-RELATED"/>
    <property type="match status" value="1"/>
</dbReference>
<protein>
    <recommendedName>
        <fullName evidence="16">Pickpocket</fullName>
    </recommendedName>
</protein>
<dbReference type="GO" id="GO:0015280">
    <property type="term" value="F:ligand-gated sodium channel activity"/>
    <property type="evidence" value="ECO:0007669"/>
    <property type="project" value="TreeGrafter"/>
</dbReference>
<proteinExistence type="inferred from homology"/>
<keyword evidence="4 12" id="KW-0894">Sodium channel</keyword>
<evidence type="ECO:0000256" key="2">
    <source>
        <dbReference type="ARBA" id="ARBA00007193"/>
    </source>
</evidence>
<evidence type="ECO:0000256" key="8">
    <source>
        <dbReference type="ARBA" id="ARBA00023065"/>
    </source>
</evidence>